<dbReference type="InterPro" id="IPR029787">
    <property type="entry name" value="Nucleotide_cyclase"/>
</dbReference>
<feature type="transmembrane region" description="Helical" evidence="1">
    <location>
        <begin position="12"/>
        <end position="31"/>
    </location>
</feature>
<protein>
    <submittedName>
        <fullName evidence="3">GGDEF domain-containing protein</fullName>
    </submittedName>
</protein>
<gene>
    <name evidence="3" type="ORF">I4J89_43655</name>
</gene>
<dbReference type="PANTHER" id="PTHR46663">
    <property type="entry name" value="DIGUANYLATE CYCLASE DGCT-RELATED"/>
    <property type="match status" value="1"/>
</dbReference>
<dbReference type="SUPFAM" id="SSF55073">
    <property type="entry name" value="Nucleotide cyclase"/>
    <property type="match status" value="1"/>
</dbReference>
<evidence type="ECO:0000256" key="1">
    <source>
        <dbReference type="SAM" id="Phobius"/>
    </source>
</evidence>
<evidence type="ECO:0000313" key="4">
    <source>
        <dbReference type="Proteomes" id="UP000598146"/>
    </source>
</evidence>
<dbReference type="PANTHER" id="PTHR46663:SF2">
    <property type="entry name" value="GGDEF DOMAIN-CONTAINING PROTEIN"/>
    <property type="match status" value="1"/>
</dbReference>
<dbReference type="SMART" id="SM00267">
    <property type="entry name" value="GGDEF"/>
    <property type="match status" value="1"/>
</dbReference>
<dbReference type="NCBIfam" id="TIGR00254">
    <property type="entry name" value="GGDEF"/>
    <property type="match status" value="1"/>
</dbReference>
<reference evidence="3" key="1">
    <citation type="submission" date="2020-11" db="EMBL/GenBank/DDBJ databases">
        <title>Isolation and identification of active actinomycetes.</title>
        <authorList>
            <person name="Sun X."/>
        </authorList>
    </citation>
    <scope>NUCLEOTIDE SEQUENCE</scope>
    <source>
        <strain evidence="3">NEAU-A11</strain>
    </source>
</reference>
<name>A0A931CDY0_9ACTN</name>
<feature type="domain" description="GGDEF" evidence="2">
    <location>
        <begin position="349"/>
        <end position="472"/>
    </location>
</feature>
<keyword evidence="1" id="KW-0812">Transmembrane</keyword>
<dbReference type="CDD" id="cd01949">
    <property type="entry name" value="GGDEF"/>
    <property type="match status" value="1"/>
</dbReference>
<keyword evidence="1" id="KW-0472">Membrane</keyword>
<dbReference type="InterPro" id="IPR000160">
    <property type="entry name" value="GGDEF_dom"/>
</dbReference>
<feature type="transmembrane region" description="Helical" evidence="1">
    <location>
        <begin position="67"/>
        <end position="87"/>
    </location>
</feature>
<dbReference type="InterPro" id="IPR043128">
    <property type="entry name" value="Rev_trsase/Diguanyl_cyclase"/>
</dbReference>
<feature type="transmembrane region" description="Helical" evidence="1">
    <location>
        <begin position="127"/>
        <end position="148"/>
    </location>
</feature>
<dbReference type="AlphaFoldDB" id="A0A931CDY0"/>
<keyword evidence="4" id="KW-1185">Reference proteome</keyword>
<dbReference type="RefSeq" id="WP_196420119.1">
    <property type="nucleotide sequence ID" value="NZ_JADQTO010000037.1"/>
</dbReference>
<feature type="transmembrane region" description="Helical" evidence="1">
    <location>
        <begin position="281"/>
        <end position="300"/>
    </location>
</feature>
<dbReference type="PROSITE" id="PS50887">
    <property type="entry name" value="GGDEF"/>
    <property type="match status" value="1"/>
</dbReference>
<comment type="caution">
    <text evidence="3">The sequence shown here is derived from an EMBL/GenBank/DDBJ whole genome shotgun (WGS) entry which is preliminary data.</text>
</comment>
<dbReference type="Proteomes" id="UP000598146">
    <property type="component" value="Unassembled WGS sequence"/>
</dbReference>
<evidence type="ECO:0000313" key="3">
    <source>
        <dbReference type="EMBL" id="MBG0568344.1"/>
    </source>
</evidence>
<dbReference type="InterPro" id="IPR052163">
    <property type="entry name" value="DGC-Regulatory_Protein"/>
</dbReference>
<accession>A0A931CDY0</accession>
<feature type="transmembrane region" description="Helical" evidence="1">
    <location>
        <begin position="256"/>
        <end position="275"/>
    </location>
</feature>
<dbReference type="EMBL" id="JADQTO010000037">
    <property type="protein sequence ID" value="MBG0568344.1"/>
    <property type="molecule type" value="Genomic_DNA"/>
</dbReference>
<feature type="transmembrane region" description="Helical" evidence="1">
    <location>
        <begin position="37"/>
        <end position="55"/>
    </location>
</feature>
<evidence type="ECO:0000259" key="2">
    <source>
        <dbReference type="PROSITE" id="PS50887"/>
    </source>
</evidence>
<feature type="transmembrane region" description="Helical" evidence="1">
    <location>
        <begin position="160"/>
        <end position="180"/>
    </location>
</feature>
<keyword evidence="1" id="KW-1133">Transmembrane helix</keyword>
<feature type="transmembrane region" description="Helical" evidence="1">
    <location>
        <begin position="192"/>
        <end position="210"/>
    </location>
</feature>
<dbReference type="Pfam" id="PF00990">
    <property type="entry name" value="GGDEF"/>
    <property type="match status" value="1"/>
</dbReference>
<feature type="transmembrane region" description="Helical" evidence="1">
    <location>
        <begin position="216"/>
        <end position="235"/>
    </location>
</feature>
<proteinExistence type="predicted"/>
<organism evidence="3 4">
    <name type="scientific">Actinoplanes aureus</name>
    <dbReference type="NCBI Taxonomy" id="2792083"/>
    <lineage>
        <taxon>Bacteria</taxon>
        <taxon>Bacillati</taxon>
        <taxon>Actinomycetota</taxon>
        <taxon>Actinomycetes</taxon>
        <taxon>Micromonosporales</taxon>
        <taxon>Micromonosporaceae</taxon>
        <taxon>Actinoplanes</taxon>
    </lineage>
</organism>
<feature type="transmembrane region" description="Helical" evidence="1">
    <location>
        <begin position="99"/>
        <end position="120"/>
    </location>
</feature>
<sequence>MRWPRATAPAWPVHVLCLAVSVVAMVAYHLAGHAGRPFVQTVVAAIPAAAFALALATGHLAHRRPWLAAVGGLVLLLVAQALWPAWIRDGHLGRGAGGITDLTLSAAHGLFLVGTAMALRRRLAQDIAGIVDAALLGLCAGGPVWVWLIQPHLAADVSAFGEIMLLIDVLTLSGVIGCFLRMATAGGPGRGPILYLALTAILTLAAISSSTQGRDATAYLWLLAFLFLATAPLHPGAFAVTEPHGAAGSGRDRAHLGWLAAALSANPLLAAVQTLRGSESANLLLPIGTLLVIPLVVVRIRRLTTQRERAEQTLAYQASHDELTGLHNRRHALAEIDHALDRLAGGDLTGLSVLLCDLDGFKPINDRFGHLVGDEALQVVAQRLTAVTSPDDLVARLGGDEFLVVRRNASAGDLVGRIHDALHEPMILSAGPVSVGVTVGTAHARPGDAADRATLIARADTAMYAGKSARAA</sequence>
<dbReference type="Gene3D" id="3.30.70.270">
    <property type="match status" value="1"/>
</dbReference>